<dbReference type="InterPro" id="IPR053943">
    <property type="entry name" value="RlmKL-like_Mtase_CS"/>
</dbReference>
<comment type="caution">
    <text evidence="7">The sequence shown here is derived from an EMBL/GenBank/DDBJ whole genome shotgun (WGS) entry which is preliminary data.</text>
</comment>
<keyword evidence="5" id="KW-0819">tRNA processing</keyword>
<dbReference type="Gene3D" id="3.40.50.150">
    <property type="entry name" value="Vaccinia Virus protein VP39"/>
    <property type="match status" value="1"/>
</dbReference>
<dbReference type="EMBL" id="JQBL01000029">
    <property type="protein sequence ID" value="KRN48505.1"/>
    <property type="molecule type" value="Genomic_DNA"/>
</dbReference>
<name>A0A0R2H6J2_9FIRM</name>
<dbReference type="CDD" id="cd02440">
    <property type="entry name" value="AdoMet_MTases"/>
    <property type="match status" value="1"/>
</dbReference>
<dbReference type="GO" id="GO:0016423">
    <property type="term" value="F:tRNA (guanine) methyltransferase activity"/>
    <property type="evidence" value="ECO:0007669"/>
    <property type="project" value="TreeGrafter"/>
</dbReference>
<gene>
    <name evidence="7" type="ORF">IV49_GL001069</name>
</gene>
<dbReference type="Proteomes" id="UP000051841">
    <property type="component" value="Unassembled WGS sequence"/>
</dbReference>
<feature type="domain" description="Ribosomal RNA large subunit methyltransferase K/L-like methyltransferase" evidence="6">
    <location>
        <begin position="307"/>
        <end position="458"/>
    </location>
</feature>
<dbReference type="Pfam" id="PF01170">
    <property type="entry name" value="UPF0020"/>
    <property type="match status" value="1"/>
</dbReference>
<dbReference type="RefSeq" id="WP_051550730.1">
    <property type="nucleotide sequence ID" value="NZ_JNKN01000033.1"/>
</dbReference>
<evidence type="ECO:0000256" key="3">
    <source>
        <dbReference type="ARBA" id="ARBA00022603"/>
    </source>
</evidence>
<evidence type="ECO:0000313" key="8">
    <source>
        <dbReference type="Proteomes" id="UP000051841"/>
    </source>
</evidence>
<sequence length="485" mass="56415">MVGELTVKIDQNNIRESLSMIRNEIKDDMEIRNDKLYMQLVELLSHEDPKVRKNTAIILGSFKKSGVKNLLLDGYRKETIDFVKVGYLKGLSKQDCKSIVDELKQIQSELLADQESDKKHVQSQLKVLNPLIQSYGTHKRKMVKLLHKDVDVILTTLPYYQFTLFDYVLDYKYKPVGQGVLVRTKSVYDLLPLRNYKDMIIPIKNCSLMEKDGDVIVERIRNSNLMELLENLFDNADSFYYKLTDTFREKDSKLMNTVVKGLLELYPDRLLNATKNYEIEIVLKELMPKKISAYLKLTLLDNPRFDYRKEVISNSMQPYVAATLLEVAKPYMEDYARVLDPFCGSGVTLIERCLIKPVKFSLGLDIFTKGLEAAKRNAKAADIDMHFVHKDSLRFVNTELFDEIITDMPTYAQMRDKAALTELYDKFFARIRKLVKPGGYVFIYTSEIALVEKNLRLQKNYLSLIEHNDVPRGKNLHYFFIIQVR</sequence>
<reference evidence="7 8" key="1">
    <citation type="journal article" date="2015" name="Genome Announc.">
        <title>Expanding the biotechnology potential of lactobacilli through comparative genomics of 213 strains and associated genera.</title>
        <authorList>
            <person name="Sun Z."/>
            <person name="Harris H.M."/>
            <person name="McCann A."/>
            <person name="Guo C."/>
            <person name="Argimon S."/>
            <person name="Zhang W."/>
            <person name="Yang X."/>
            <person name="Jeffery I.B."/>
            <person name="Cooney J.C."/>
            <person name="Kagawa T.F."/>
            <person name="Liu W."/>
            <person name="Song Y."/>
            <person name="Salvetti E."/>
            <person name="Wrobel A."/>
            <person name="Rasinkangas P."/>
            <person name="Parkhill J."/>
            <person name="Rea M.C."/>
            <person name="O'Sullivan O."/>
            <person name="Ritari J."/>
            <person name="Douillard F.P."/>
            <person name="Paul Ross R."/>
            <person name="Yang R."/>
            <person name="Briner A.E."/>
            <person name="Felis G.E."/>
            <person name="de Vos W.M."/>
            <person name="Barrangou R."/>
            <person name="Klaenhammer T.R."/>
            <person name="Caufield P.W."/>
            <person name="Cui Y."/>
            <person name="Zhang H."/>
            <person name="O'Toole P.W."/>
        </authorList>
    </citation>
    <scope>NUCLEOTIDE SEQUENCE [LARGE SCALE GENOMIC DNA]</scope>
    <source>
        <strain evidence="7 8">DSM 20405</strain>
    </source>
</reference>
<dbReference type="PROSITE" id="PS01261">
    <property type="entry name" value="UPF0020"/>
    <property type="match status" value="1"/>
</dbReference>
<evidence type="ECO:0000256" key="5">
    <source>
        <dbReference type="ARBA" id="ARBA00022694"/>
    </source>
</evidence>
<keyword evidence="3" id="KW-0489">Methyltransferase</keyword>
<dbReference type="SUPFAM" id="SSF53335">
    <property type="entry name" value="S-adenosyl-L-methionine-dependent methyltransferases"/>
    <property type="match status" value="1"/>
</dbReference>
<dbReference type="InterPro" id="IPR029063">
    <property type="entry name" value="SAM-dependent_MTases_sf"/>
</dbReference>
<evidence type="ECO:0000256" key="2">
    <source>
        <dbReference type="ARBA" id="ARBA00022490"/>
    </source>
</evidence>
<dbReference type="PATRIC" id="fig|1410657.5.peg.1110"/>
<dbReference type="PANTHER" id="PTHR14911:SF13">
    <property type="entry name" value="TRNA (GUANINE(6)-N2)-METHYLTRANSFERASE THUMP3"/>
    <property type="match status" value="1"/>
</dbReference>
<protein>
    <recommendedName>
        <fullName evidence="6">Ribosomal RNA large subunit methyltransferase K/L-like methyltransferase domain-containing protein</fullName>
    </recommendedName>
</protein>
<organism evidence="7 8">
    <name type="scientific">Kandleria vitulina DSM 20405</name>
    <dbReference type="NCBI Taxonomy" id="1410657"/>
    <lineage>
        <taxon>Bacteria</taxon>
        <taxon>Bacillati</taxon>
        <taxon>Bacillota</taxon>
        <taxon>Erysipelotrichia</taxon>
        <taxon>Erysipelotrichales</taxon>
        <taxon>Coprobacillaceae</taxon>
        <taxon>Kandleria</taxon>
    </lineage>
</organism>
<dbReference type="InterPro" id="IPR000241">
    <property type="entry name" value="RlmKL-like_Mtase"/>
</dbReference>
<dbReference type="GO" id="GO:0005737">
    <property type="term" value="C:cytoplasm"/>
    <property type="evidence" value="ECO:0007669"/>
    <property type="project" value="UniProtKB-SubCell"/>
</dbReference>
<evidence type="ECO:0000259" key="6">
    <source>
        <dbReference type="Pfam" id="PF01170"/>
    </source>
</evidence>
<keyword evidence="8" id="KW-1185">Reference proteome</keyword>
<dbReference type="AlphaFoldDB" id="A0A0R2H6J2"/>
<evidence type="ECO:0000256" key="1">
    <source>
        <dbReference type="ARBA" id="ARBA00004496"/>
    </source>
</evidence>
<dbReference type="PANTHER" id="PTHR14911">
    <property type="entry name" value="THUMP DOMAIN-CONTAINING"/>
    <property type="match status" value="1"/>
</dbReference>
<keyword evidence="4" id="KW-0808">Transferase</keyword>
<keyword evidence="2" id="KW-0963">Cytoplasm</keyword>
<accession>A0A0R2H6J2</accession>
<dbReference type="GO" id="GO:0030488">
    <property type="term" value="P:tRNA methylation"/>
    <property type="evidence" value="ECO:0007669"/>
    <property type="project" value="TreeGrafter"/>
</dbReference>
<evidence type="ECO:0000313" key="7">
    <source>
        <dbReference type="EMBL" id="KRN48505.1"/>
    </source>
</evidence>
<proteinExistence type="predicted"/>
<comment type="subcellular location">
    <subcellularLocation>
        <location evidence="1">Cytoplasm</location>
    </subcellularLocation>
</comment>
<evidence type="ECO:0000256" key="4">
    <source>
        <dbReference type="ARBA" id="ARBA00022679"/>
    </source>
</evidence>